<dbReference type="EMBL" id="JAWLKE010000002">
    <property type="protein sequence ID" value="MDV6230016.1"/>
    <property type="molecule type" value="Genomic_DNA"/>
</dbReference>
<dbReference type="InterPro" id="IPR050109">
    <property type="entry name" value="HTH-type_TetR-like_transc_reg"/>
</dbReference>
<dbReference type="InterPro" id="IPR041490">
    <property type="entry name" value="KstR2_TetR_C"/>
</dbReference>
<sequence length="240" mass="26862">MTREDSPRGSARNPRRELVEKQILDQATRLFADKGFASTTLQDIADATGLTRPALYHYVANKDELLSRLISESTETPAAVLHEINARSDLGPTEKLRKMATAIALNQAETADRFKLIIRSEADLPEEISRTYQQSRRHVLKEFVTVVENGVRAGEFRPVDPRTAALGIIGMLNWVAWWHQSGDPDADRSVATQLADMALRTVVQDSGTPLVPEGPERAISMLREDLDYLERILARDRSES</sequence>
<dbReference type="PRINTS" id="PR00455">
    <property type="entry name" value="HTHTETR"/>
</dbReference>
<organism evidence="6 7">
    <name type="scientific">Rhodococcus cercidiphylli</name>
    <dbReference type="NCBI Taxonomy" id="489916"/>
    <lineage>
        <taxon>Bacteria</taxon>
        <taxon>Bacillati</taxon>
        <taxon>Actinomycetota</taxon>
        <taxon>Actinomycetes</taxon>
        <taxon>Mycobacteriales</taxon>
        <taxon>Nocardiaceae</taxon>
        <taxon>Rhodococcus</taxon>
    </lineage>
</organism>
<feature type="domain" description="HTH tetR-type" evidence="5">
    <location>
        <begin position="17"/>
        <end position="77"/>
    </location>
</feature>
<keyword evidence="1" id="KW-0805">Transcription regulation</keyword>
<evidence type="ECO:0000256" key="4">
    <source>
        <dbReference type="PROSITE-ProRule" id="PRU00335"/>
    </source>
</evidence>
<dbReference type="Gene3D" id="1.10.357.10">
    <property type="entry name" value="Tetracycline Repressor, domain 2"/>
    <property type="match status" value="1"/>
</dbReference>
<feature type="DNA-binding region" description="H-T-H motif" evidence="4">
    <location>
        <begin position="40"/>
        <end position="59"/>
    </location>
</feature>
<dbReference type="PROSITE" id="PS50977">
    <property type="entry name" value="HTH_TETR_2"/>
    <property type="match status" value="1"/>
</dbReference>
<dbReference type="InterPro" id="IPR001647">
    <property type="entry name" value="HTH_TetR"/>
</dbReference>
<dbReference type="Pfam" id="PF17932">
    <property type="entry name" value="TetR_C_24"/>
    <property type="match status" value="1"/>
</dbReference>
<name>A0ABU4AUV4_9NOCA</name>
<dbReference type="InterPro" id="IPR009057">
    <property type="entry name" value="Homeodomain-like_sf"/>
</dbReference>
<keyword evidence="2 4" id="KW-0238">DNA-binding</keyword>
<protein>
    <submittedName>
        <fullName evidence="6">TetR/AcrR family transcriptional regulator</fullName>
    </submittedName>
</protein>
<dbReference type="Proteomes" id="UP001185899">
    <property type="component" value="Unassembled WGS sequence"/>
</dbReference>
<accession>A0ABU4AUV4</accession>
<evidence type="ECO:0000256" key="1">
    <source>
        <dbReference type="ARBA" id="ARBA00023015"/>
    </source>
</evidence>
<dbReference type="PANTHER" id="PTHR30055">
    <property type="entry name" value="HTH-TYPE TRANSCRIPTIONAL REGULATOR RUTR"/>
    <property type="match status" value="1"/>
</dbReference>
<gene>
    <name evidence="6" type="ORF">R3P95_05600</name>
</gene>
<dbReference type="Pfam" id="PF00440">
    <property type="entry name" value="TetR_N"/>
    <property type="match status" value="1"/>
</dbReference>
<keyword evidence="3" id="KW-0804">Transcription</keyword>
<evidence type="ECO:0000256" key="3">
    <source>
        <dbReference type="ARBA" id="ARBA00023163"/>
    </source>
</evidence>
<comment type="caution">
    <text evidence="6">The sequence shown here is derived from an EMBL/GenBank/DDBJ whole genome shotgun (WGS) entry which is preliminary data.</text>
</comment>
<dbReference type="SUPFAM" id="SSF48498">
    <property type="entry name" value="Tetracyclin repressor-like, C-terminal domain"/>
    <property type="match status" value="1"/>
</dbReference>
<dbReference type="PANTHER" id="PTHR30055:SF234">
    <property type="entry name" value="HTH-TYPE TRANSCRIPTIONAL REGULATOR BETI"/>
    <property type="match status" value="1"/>
</dbReference>
<evidence type="ECO:0000313" key="7">
    <source>
        <dbReference type="Proteomes" id="UP001185899"/>
    </source>
</evidence>
<dbReference type="PROSITE" id="PS01081">
    <property type="entry name" value="HTH_TETR_1"/>
    <property type="match status" value="1"/>
</dbReference>
<keyword evidence="7" id="KW-1185">Reference proteome</keyword>
<dbReference type="SUPFAM" id="SSF46689">
    <property type="entry name" value="Homeodomain-like"/>
    <property type="match status" value="1"/>
</dbReference>
<dbReference type="InterPro" id="IPR023772">
    <property type="entry name" value="DNA-bd_HTH_TetR-type_CS"/>
</dbReference>
<evidence type="ECO:0000259" key="5">
    <source>
        <dbReference type="PROSITE" id="PS50977"/>
    </source>
</evidence>
<dbReference type="InterPro" id="IPR036271">
    <property type="entry name" value="Tet_transcr_reg_TetR-rel_C_sf"/>
</dbReference>
<reference evidence="6 7" key="1">
    <citation type="submission" date="2023-10" db="EMBL/GenBank/DDBJ databases">
        <title>Development of a sustainable strategy for remediation of hydrocarbon-contaminated territories based on the waste exchange concept.</title>
        <authorList>
            <person name="Krivoruchko A."/>
        </authorList>
    </citation>
    <scope>NUCLEOTIDE SEQUENCE [LARGE SCALE GENOMIC DNA]</scope>
    <source>
        <strain evidence="6 7">IEGM 1322</strain>
    </source>
</reference>
<proteinExistence type="predicted"/>
<dbReference type="RefSeq" id="WP_317547569.1">
    <property type="nucleotide sequence ID" value="NZ_JAWLKE010000002.1"/>
</dbReference>
<evidence type="ECO:0000256" key="2">
    <source>
        <dbReference type="ARBA" id="ARBA00023125"/>
    </source>
</evidence>
<evidence type="ECO:0000313" key="6">
    <source>
        <dbReference type="EMBL" id="MDV6230016.1"/>
    </source>
</evidence>